<evidence type="ECO:0000313" key="3">
    <source>
        <dbReference type="EMBL" id="VEV97301.1"/>
    </source>
</evidence>
<evidence type="ECO:0000256" key="1">
    <source>
        <dbReference type="SAM" id="MobiDB-lite"/>
    </source>
</evidence>
<name>A0A653E596_9PSED</name>
<feature type="compositionally biased region" description="Low complexity" evidence="1">
    <location>
        <begin position="162"/>
        <end position="177"/>
    </location>
</feature>
<reference evidence="3" key="1">
    <citation type="submission" date="2019-02" db="EMBL/GenBank/DDBJ databases">
        <authorList>
            <consortium name="Genoscope - CEA"/>
            <person name="William W."/>
        </authorList>
    </citation>
    <scope>NUCLEOTIDE SEQUENCE [LARGE SCALE GENOMIC DNA]</scope>
    <source>
        <strain evidence="3">YSy11</strain>
    </source>
</reference>
<dbReference type="SUPFAM" id="SSF53474">
    <property type="entry name" value="alpha/beta-Hydrolases"/>
    <property type="match status" value="1"/>
</dbReference>
<dbReference type="InterPro" id="IPR029058">
    <property type="entry name" value="AB_hydrolase_fold"/>
</dbReference>
<dbReference type="Pfam" id="PF12048">
    <property type="entry name" value="DUF3530"/>
    <property type="match status" value="1"/>
</dbReference>
<protein>
    <recommendedName>
        <fullName evidence="4">Hydrolase or acyltransferase</fullName>
    </recommendedName>
</protein>
<feature type="signal peptide" evidence="2">
    <location>
        <begin position="1"/>
        <end position="23"/>
    </location>
</feature>
<feature type="region of interest" description="Disordered" evidence="1">
    <location>
        <begin position="132"/>
        <end position="182"/>
    </location>
</feature>
<sequence length="331" mass="36249">MRPTAITLPVIGLSLILSLPALAEDAEPAAPDNKASEQAVAPREPLTARSQVEATALERQIDPKQVQHLQAGDEQFLALWLEANSAQPRGAVILIPGDNESADWPQTVGPLRRKLPDNGWHTLSLTLPDPLSTVPIVTPTPEKPASDAAETATEDEKTAGQPAEAAVETPPEPSTEADTPVEVVSTPDAEELRKQHEQRIFARIGASLEYVRQHKPRTITLLGQGTGAYWAARYISERPAKDIQRIVAISAQAPEFASSQLEALLTENKTATLDVFYRSTTASNKQLHQRLMASKRQAESGYEQIALNPLPGNLHDEQEQLYRRVRGWLEK</sequence>
<proteinExistence type="predicted"/>
<dbReference type="EMBL" id="LR215729">
    <property type="protein sequence ID" value="VEV97301.1"/>
    <property type="molecule type" value="Genomic_DNA"/>
</dbReference>
<feature type="chain" id="PRO_5024931792" description="Hydrolase or acyltransferase" evidence="2">
    <location>
        <begin position="24"/>
        <end position="331"/>
    </location>
</feature>
<dbReference type="AlphaFoldDB" id="A0A653E596"/>
<keyword evidence="2" id="KW-0732">Signal</keyword>
<accession>A0A653E596</accession>
<feature type="region of interest" description="Disordered" evidence="1">
    <location>
        <begin position="28"/>
        <end position="47"/>
    </location>
</feature>
<dbReference type="InterPro" id="IPR022529">
    <property type="entry name" value="DUF3530"/>
</dbReference>
<evidence type="ECO:0000256" key="2">
    <source>
        <dbReference type="SAM" id="SignalP"/>
    </source>
</evidence>
<organism evidence="3">
    <name type="scientific">Pseudomonas marincola</name>
    <dbReference type="NCBI Taxonomy" id="437900"/>
    <lineage>
        <taxon>Bacteria</taxon>
        <taxon>Pseudomonadati</taxon>
        <taxon>Pseudomonadota</taxon>
        <taxon>Gammaproteobacteria</taxon>
        <taxon>Pseudomonadales</taxon>
        <taxon>Pseudomonadaceae</taxon>
        <taxon>Pseudomonas</taxon>
    </lineage>
</organism>
<evidence type="ECO:0008006" key="4">
    <source>
        <dbReference type="Google" id="ProtNLM"/>
    </source>
</evidence>
<dbReference type="RefSeq" id="WP_150548303.1">
    <property type="nucleotide sequence ID" value="NZ_LR215729.2"/>
</dbReference>
<dbReference type="Gene3D" id="3.40.50.1820">
    <property type="entry name" value="alpha/beta hydrolase"/>
    <property type="match status" value="1"/>
</dbReference>
<gene>
    <name evidence="3" type="ORF">PMYSY11_2255</name>
</gene>